<dbReference type="SUPFAM" id="SSF56112">
    <property type="entry name" value="Protein kinase-like (PK-like)"/>
    <property type="match status" value="1"/>
</dbReference>
<feature type="region of interest" description="Disordered" evidence="10">
    <location>
        <begin position="107"/>
        <end position="181"/>
    </location>
</feature>
<reference evidence="12" key="1">
    <citation type="submission" date="2019-08" db="EMBL/GenBank/DDBJ databases">
        <title>Reference gene set and small RNA set construction with multiple tissues from Davidia involucrata Baill.</title>
        <authorList>
            <person name="Yang H."/>
            <person name="Zhou C."/>
            <person name="Li G."/>
            <person name="Wang J."/>
            <person name="Gao P."/>
            <person name="Wang M."/>
            <person name="Wang R."/>
            <person name="Zhao Y."/>
        </authorList>
    </citation>
    <scope>NUCLEOTIDE SEQUENCE</scope>
    <source>
        <tissue evidence="12">Mixed with DoveR01_LX</tissue>
    </source>
</reference>
<feature type="compositionally biased region" description="Low complexity" evidence="10">
    <location>
        <begin position="143"/>
        <end position="157"/>
    </location>
</feature>
<keyword evidence="4 9" id="KW-0547">Nucleotide-binding</keyword>
<gene>
    <name evidence="12" type="ORF">Din_033164</name>
</gene>
<evidence type="ECO:0000259" key="11">
    <source>
        <dbReference type="PROSITE" id="PS50011"/>
    </source>
</evidence>
<dbReference type="SMART" id="SM00220">
    <property type="entry name" value="S_TKc"/>
    <property type="match status" value="1"/>
</dbReference>
<dbReference type="EC" id="2.7.11.25" evidence="2"/>
<evidence type="ECO:0000256" key="1">
    <source>
        <dbReference type="ARBA" id="ARBA00006529"/>
    </source>
</evidence>
<dbReference type="InterPro" id="IPR017441">
    <property type="entry name" value="Protein_kinase_ATP_BS"/>
</dbReference>
<dbReference type="AlphaFoldDB" id="A0A5B7B8G2"/>
<sequence length="676" mass="74125">MRWWQNAFSSSSSSSSSSSKRHSDNTHLHLHKFSKGLRSQRRLTRARRLRHLGDNDVGVADDAYLDRPGLRRSSSSTLDNLSPQSLSVGPQPLPLPELAMLLRRDANSTSGNVPLPSPKEAPSRGGEERERADGLIRVGNGDGVTTSSGGLGSSSASQDARKNTDHAETRSSRKVPQELRGLGRIRDNYRLNVPISAPTSPFSSPTLSPKRSTRDIFVSHYTSPQVFQVWSAPEMPYSDTTLCLGFPQQMSSEKTAFSFDNSPLHSPIVSPCPNTRSSSGPASPLHNKLSLETATSWHECNAQASVHPLPLPPGAAMPSQQALVSQVTAKPESIAMKCQWQKGKLIGRGTFGSVYVATNTETGALCAMKEVELFPEDPTSAECIKQLEQEIKVLSQLKHPNIVQYYGSEMVEDKFCIYLEYVHPGSINKYVTEHCGAITESVVRNFTRHILSGLAYLHSTKTIHRDIKGANLLVDAYGVVKLADFGMAKHLSGQASKLSLKGSPYWMAPELLQSVGQKDTSSDLALAVDIWSLGCTIIEMLNGKPPWSEYEAAAAMFKVLRETPHIPEKLSSEGKDFLRCCFCRNPAERPSASNLLEHPFLKNSQQLDVPSCTQALSGMKLTDRAHTSRVRLNYKLERLLASPEAQATKGKAVNNFIHDSFSPVRLGNDLVMKLPT</sequence>
<evidence type="ECO:0000256" key="6">
    <source>
        <dbReference type="ARBA" id="ARBA00022840"/>
    </source>
</evidence>
<dbReference type="GO" id="GO:0005524">
    <property type="term" value="F:ATP binding"/>
    <property type="evidence" value="ECO:0007669"/>
    <property type="project" value="UniProtKB-UniRule"/>
</dbReference>
<evidence type="ECO:0000256" key="2">
    <source>
        <dbReference type="ARBA" id="ARBA00012406"/>
    </source>
</evidence>
<evidence type="ECO:0000256" key="5">
    <source>
        <dbReference type="ARBA" id="ARBA00022777"/>
    </source>
</evidence>
<proteinExistence type="inferred from homology"/>
<evidence type="ECO:0000256" key="9">
    <source>
        <dbReference type="PROSITE-ProRule" id="PRU10141"/>
    </source>
</evidence>
<evidence type="ECO:0000256" key="7">
    <source>
        <dbReference type="ARBA" id="ARBA00047559"/>
    </source>
</evidence>
<dbReference type="PROSITE" id="PS50011">
    <property type="entry name" value="PROTEIN_KINASE_DOM"/>
    <property type="match status" value="1"/>
</dbReference>
<dbReference type="InterPro" id="IPR050538">
    <property type="entry name" value="MAP_kinase_kinase_kinase"/>
</dbReference>
<dbReference type="PROSITE" id="PS00107">
    <property type="entry name" value="PROTEIN_KINASE_ATP"/>
    <property type="match status" value="1"/>
</dbReference>
<dbReference type="PANTHER" id="PTHR48016:SF5">
    <property type="entry name" value="MITOGEN-ACTIVATED PROTEIN KINASE KINASE KINASE 5"/>
    <property type="match status" value="1"/>
</dbReference>
<dbReference type="GO" id="GO:0004709">
    <property type="term" value="F:MAP kinase kinase kinase activity"/>
    <property type="evidence" value="ECO:0007669"/>
    <property type="project" value="UniProtKB-EC"/>
</dbReference>
<evidence type="ECO:0000313" key="12">
    <source>
        <dbReference type="EMBL" id="MPA63723.1"/>
    </source>
</evidence>
<keyword evidence="3 12" id="KW-0808">Transferase</keyword>
<feature type="region of interest" description="Disordered" evidence="10">
    <location>
        <begin position="67"/>
        <end position="93"/>
    </location>
</feature>
<dbReference type="InterPro" id="IPR011009">
    <property type="entry name" value="Kinase-like_dom_sf"/>
</dbReference>
<comment type="catalytic activity">
    <reaction evidence="8">
        <text>L-seryl-[protein] + ATP = O-phospho-L-seryl-[protein] + ADP + H(+)</text>
        <dbReference type="Rhea" id="RHEA:17989"/>
        <dbReference type="Rhea" id="RHEA-COMP:9863"/>
        <dbReference type="Rhea" id="RHEA-COMP:11604"/>
        <dbReference type="ChEBI" id="CHEBI:15378"/>
        <dbReference type="ChEBI" id="CHEBI:29999"/>
        <dbReference type="ChEBI" id="CHEBI:30616"/>
        <dbReference type="ChEBI" id="CHEBI:83421"/>
        <dbReference type="ChEBI" id="CHEBI:456216"/>
        <dbReference type="EC" id="2.7.11.25"/>
    </reaction>
</comment>
<feature type="compositionally biased region" description="Polar residues" evidence="10">
    <location>
        <begin position="72"/>
        <end position="88"/>
    </location>
</feature>
<organism evidence="12">
    <name type="scientific">Davidia involucrata</name>
    <name type="common">Dove tree</name>
    <dbReference type="NCBI Taxonomy" id="16924"/>
    <lineage>
        <taxon>Eukaryota</taxon>
        <taxon>Viridiplantae</taxon>
        <taxon>Streptophyta</taxon>
        <taxon>Embryophyta</taxon>
        <taxon>Tracheophyta</taxon>
        <taxon>Spermatophyta</taxon>
        <taxon>Magnoliopsida</taxon>
        <taxon>eudicotyledons</taxon>
        <taxon>Gunneridae</taxon>
        <taxon>Pentapetalae</taxon>
        <taxon>asterids</taxon>
        <taxon>Cornales</taxon>
        <taxon>Nyssaceae</taxon>
        <taxon>Davidia</taxon>
    </lineage>
</organism>
<feature type="compositionally biased region" description="Low complexity" evidence="10">
    <location>
        <begin position="9"/>
        <end position="18"/>
    </location>
</feature>
<accession>A0A5B7B8G2</accession>
<keyword evidence="5 12" id="KW-0418">Kinase</keyword>
<feature type="compositionally biased region" description="Polar residues" evidence="10">
    <location>
        <begin position="272"/>
        <end position="281"/>
    </location>
</feature>
<evidence type="ECO:0000256" key="4">
    <source>
        <dbReference type="ARBA" id="ARBA00022741"/>
    </source>
</evidence>
<keyword evidence="6 9" id="KW-0067">ATP-binding</keyword>
<dbReference type="Gene3D" id="1.10.510.10">
    <property type="entry name" value="Transferase(Phosphotransferase) domain 1"/>
    <property type="match status" value="1"/>
</dbReference>
<dbReference type="PANTHER" id="PTHR48016">
    <property type="entry name" value="MAP KINASE KINASE KINASE SSK2-RELATED-RELATED"/>
    <property type="match status" value="1"/>
</dbReference>
<dbReference type="GO" id="GO:0005737">
    <property type="term" value="C:cytoplasm"/>
    <property type="evidence" value="ECO:0007669"/>
    <property type="project" value="TreeGrafter"/>
</dbReference>
<feature type="binding site" evidence="9">
    <location>
        <position position="369"/>
    </location>
    <ligand>
        <name>ATP</name>
        <dbReference type="ChEBI" id="CHEBI:30616"/>
    </ligand>
</feature>
<feature type="domain" description="Protein kinase" evidence="11">
    <location>
        <begin position="340"/>
        <end position="601"/>
    </location>
</feature>
<evidence type="ECO:0000256" key="8">
    <source>
        <dbReference type="ARBA" id="ARBA00048329"/>
    </source>
</evidence>
<dbReference type="InterPro" id="IPR000719">
    <property type="entry name" value="Prot_kinase_dom"/>
</dbReference>
<dbReference type="FunFam" id="1.10.510.10:FF:000357">
    <property type="entry name" value="Mitogen-activated protein kinase kinase kinase 5"/>
    <property type="match status" value="1"/>
</dbReference>
<feature type="region of interest" description="Disordered" evidence="10">
    <location>
        <begin position="1"/>
        <end position="28"/>
    </location>
</feature>
<name>A0A5B7B8G2_DAVIN</name>
<evidence type="ECO:0000256" key="10">
    <source>
        <dbReference type="SAM" id="MobiDB-lite"/>
    </source>
</evidence>
<dbReference type="EMBL" id="GHES01033164">
    <property type="protein sequence ID" value="MPA63723.1"/>
    <property type="molecule type" value="Transcribed_RNA"/>
</dbReference>
<comment type="catalytic activity">
    <reaction evidence="7">
        <text>L-threonyl-[protein] + ATP = O-phospho-L-threonyl-[protein] + ADP + H(+)</text>
        <dbReference type="Rhea" id="RHEA:46608"/>
        <dbReference type="Rhea" id="RHEA-COMP:11060"/>
        <dbReference type="Rhea" id="RHEA-COMP:11605"/>
        <dbReference type="ChEBI" id="CHEBI:15378"/>
        <dbReference type="ChEBI" id="CHEBI:30013"/>
        <dbReference type="ChEBI" id="CHEBI:30616"/>
        <dbReference type="ChEBI" id="CHEBI:61977"/>
        <dbReference type="ChEBI" id="CHEBI:456216"/>
        <dbReference type="EC" id="2.7.11.25"/>
    </reaction>
</comment>
<protein>
    <recommendedName>
        <fullName evidence="2">mitogen-activated protein kinase kinase kinase</fullName>
        <ecNumber evidence="2">2.7.11.25</ecNumber>
    </recommendedName>
</protein>
<feature type="compositionally biased region" description="Basic and acidic residues" evidence="10">
    <location>
        <begin position="121"/>
        <end position="134"/>
    </location>
</feature>
<feature type="region of interest" description="Disordered" evidence="10">
    <location>
        <begin position="268"/>
        <end position="287"/>
    </location>
</feature>
<evidence type="ECO:0000256" key="3">
    <source>
        <dbReference type="ARBA" id="ARBA00022679"/>
    </source>
</evidence>
<dbReference type="GO" id="GO:0106310">
    <property type="term" value="F:protein serine kinase activity"/>
    <property type="evidence" value="ECO:0007669"/>
    <property type="project" value="RHEA"/>
</dbReference>
<feature type="compositionally biased region" description="Basic and acidic residues" evidence="10">
    <location>
        <begin position="159"/>
        <end position="177"/>
    </location>
</feature>
<dbReference type="Pfam" id="PF00069">
    <property type="entry name" value="Pkinase"/>
    <property type="match status" value="1"/>
</dbReference>
<comment type="similarity">
    <text evidence="1">Belongs to the protein kinase superfamily. STE Ser/Thr protein kinase family. MAP kinase kinase kinase subfamily.</text>
</comment>